<name>A0A4V5TMA4_9ACTN</name>
<proteinExistence type="predicted"/>
<accession>A0A4V5TMA4</accession>
<dbReference type="RefSeq" id="WP_137065742.1">
    <property type="nucleotide sequence ID" value="NZ_CP040748.1"/>
</dbReference>
<evidence type="ECO:0000313" key="2">
    <source>
        <dbReference type="Proteomes" id="UP000307808"/>
    </source>
</evidence>
<dbReference type="AlphaFoldDB" id="A0A4V5TMA4"/>
<protein>
    <submittedName>
        <fullName evidence="1">Uncharacterized protein</fullName>
    </submittedName>
</protein>
<gene>
    <name evidence="1" type="ORF">FC770_08790</name>
</gene>
<sequence>MNRSDATAITCARVLITALADHPDHAFPPFASSDYERALIDFDTICGPQTPGLPALRPAGQASELYEQALNAITILGDLGILDGLQVELVLDVLDQAFNGPW</sequence>
<organism evidence="1 2">
    <name type="scientific">Nocardioides jishulii</name>
    <dbReference type="NCBI Taxonomy" id="2575440"/>
    <lineage>
        <taxon>Bacteria</taxon>
        <taxon>Bacillati</taxon>
        <taxon>Actinomycetota</taxon>
        <taxon>Actinomycetes</taxon>
        <taxon>Propionibacteriales</taxon>
        <taxon>Nocardioidaceae</taxon>
        <taxon>Nocardioides</taxon>
    </lineage>
</organism>
<dbReference type="EMBL" id="SZPY01000002">
    <property type="protein sequence ID" value="TKI62473.1"/>
    <property type="molecule type" value="Genomic_DNA"/>
</dbReference>
<evidence type="ECO:0000313" key="1">
    <source>
        <dbReference type="EMBL" id="TKI62473.1"/>
    </source>
</evidence>
<dbReference type="Proteomes" id="UP000307808">
    <property type="component" value="Unassembled WGS sequence"/>
</dbReference>
<keyword evidence="2" id="KW-1185">Reference proteome</keyword>
<reference evidence="1 2" key="1">
    <citation type="submission" date="2019-04" db="EMBL/GenBank/DDBJ databases">
        <authorList>
            <person name="Dong K."/>
        </authorList>
    </citation>
    <scope>NUCLEOTIDE SEQUENCE [LARGE SCALE GENOMIC DNA]</scope>
    <source>
        <strain evidence="2">dk3543</strain>
    </source>
</reference>
<comment type="caution">
    <text evidence="1">The sequence shown here is derived from an EMBL/GenBank/DDBJ whole genome shotgun (WGS) entry which is preliminary data.</text>
</comment>